<sequence length="100" mass="10444">MIAGFAVVPSRWGAAGFFAAYASSNPSVSPWWGSVGVTTGADVDKKFGSGTEYKGLEATVTVSSNLVATGLGVAQEFDALDEVRVGLSLRQVHHLVDTIR</sequence>
<organism evidence="1 2">
    <name type="scientific">Mycolicibacterium sarraceniae</name>
    <dbReference type="NCBI Taxonomy" id="1534348"/>
    <lineage>
        <taxon>Bacteria</taxon>
        <taxon>Bacillati</taxon>
        <taxon>Actinomycetota</taxon>
        <taxon>Actinomycetes</taxon>
        <taxon>Mycobacteriales</taxon>
        <taxon>Mycobacteriaceae</taxon>
        <taxon>Mycolicibacterium</taxon>
    </lineage>
</organism>
<evidence type="ECO:0000313" key="1">
    <source>
        <dbReference type="EMBL" id="BBY58147.1"/>
    </source>
</evidence>
<dbReference type="EMBL" id="AP022595">
    <property type="protein sequence ID" value="BBY58147.1"/>
    <property type="molecule type" value="Genomic_DNA"/>
</dbReference>
<proteinExistence type="predicted"/>
<dbReference type="Proteomes" id="UP000466445">
    <property type="component" value="Chromosome"/>
</dbReference>
<keyword evidence="2" id="KW-1185">Reference proteome</keyword>
<reference evidence="1 2" key="1">
    <citation type="journal article" date="2019" name="Emerg. Microbes Infect.">
        <title>Comprehensive subspecies identification of 175 nontuberculous mycobacteria species based on 7547 genomic profiles.</title>
        <authorList>
            <person name="Matsumoto Y."/>
            <person name="Kinjo T."/>
            <person name="Motooka D."/>
            <person name="Nabeya D."/>
            <person name="Jung N."/>
            <person name="Uechi K."/>
            <person name="Horii T."/>
            <person name="Iida T."/>
            <person name="Fujita J."/>
            <person name="Nakamura S."/>
        </authorList>
    </citation>
    <scope>NUCLEOTIDE SEQUENCE [LARGE SCALE GENOMIC DNA]</scope>
    <source>
        <strain evidence="1 2">JCM 30395</strain>
    </source>
</reference>
<accession>A0A7I7SMD0</accession>
<dbReference type="KEGG" id="msar:MSAR_12830"/>
<evidence type="ECO:0000313" key="2">
    <source>
        <dbReference type="Proteomes" id="UP000466445"/>
    </source>
</evidence>
<protein>
    <submittedName>
        <fullName evidence="1">Uncharacterized protein</fullName>
    </submittedName>
</protein>
<name>A0A7I7SMD0_9MYCO</name>
<dbReference type="AlphaFoldDB" id="A0A7I7SMD0"/>
<gene>
    <name evidence="1" type="ORF">MSAR_12830</name>
</gene>